<dbReference type="AlphaFoldDB" id="A0A1G6PQ98"/>
<accession>A0A1G6PQ98</accession>
<feature type="transmembrane region" description="Helical" evidence="1">
    <location>
        <begin position="33"/>
        <end position="51"/>
    </location>
</feature>
<evidence type="ECO:0000313" key="2">
    <source>
        <dbReference type="EMBL" id="SDC81666.1"/>
    </source>
</evidence>
<keyword evidence="1" id="KW-0472">Membrane</keyword>
<keyword evidence="1" id="KW-0812">Transmembrane</keyword>
<name>A0A1G6PQ98_9BACL</name>
<keyword evidence="3" id="KW-1185">Reference proteome</keyword>
<reference evidence="2 3" key="1">
    <citation type="submission" date="2016-10" db="EMBL/GenBank/DDBJ databases">
        <authorList>
            <person name="de Groot N.N."/>
        </authorList>
    </citation>
    <scope>NUCLEOTIDE SEQUENCE [LARGE SCALE GENOMIC DNA]</scope>
    <source>
        <strain evidence="2 3">DSM 45514</strain>
    </source>
</reference>
<feature type="transmembrane region" description="Helical" evidence="1">
    <location>
        <begin position="125"/>
        <end position="142"/>
    </location>
</feature>
<feature type="transmembrane region" description="Helical" evidence="1">
    <location>
        <begin position="257"/>
        <end position="276"/>
    </location>
</feature>
<feature type="transmembrane region" description="Helical" evidence="1">
    <location>
        <begin position="188"/>
        <end position="208"/>
    </location>
</feature>
<feature type="transmembrane region" description="Helical" evidence="1">
    <location>
        <begin position="148"/>
        <end position="167"/>
    </location>
</feature>
<dbReference type="InterPro" id="IPR038665">
    <property type="entry name" value="Voltage-dep_anion_channel_sf"/>
</dbReference>
<feature type="transmembrane region" description="Helical" evidence="1">
    <location>
        <begin position="214"/>
        <end position="236"/>
    </location>
</feature>
<feature type="transmembrane region" description="Helical" evidence="1">
    <location>
        <begin position="330"/>
        <end position="353"/>
    </location>
</feature>
<sequence length="396" mass="45186">MNQTHAFYWSVLQVVVLFGVWAVLWIAGSPYEWLRLFVLASLVIISQRWIFKKKEAVTASGATVMAIGIFINGAIHHFPVLDQGLGKDLTVFLLLVWILITASFVRSYRQGMFYRRHLEHPIQSFGLGTWIAGTSVLGVALYERMPESRWIVFLMALVNLCLWILFIKQCWANFRRIITTPALRNKSHGVLLLSTVSTQSLVVLYNTIIDHPILMRWSQAMILFGVILYVVGWLLVVNRYRRLREWTVADDWENTNCIIHGAMSITGLAAATSGAVSPDWTLLIWLWVLVWFVIVETIELVRVAMRLKQYGPTVGIGTHRITQWSRNFTFGMLYAFTLHFDLSETVFAHLSILHLIHRWILTGGAWIVLGLLVNECLLYIKANIRGKAADGSKMIG</sequence>
<feature type="transmembrane region" description="Helical" evidence="1">
    <location>
        <begin position="282"/>
        <end position="301"/>
    </location>
</feature>
<dbReference type="EMBL" id="FMZA01000017">
    <property type="protein sequence ID" value="SDC81666.1"/>
    <property type="molecule type" value="Genomic_DNA"/>
</dbReference>
<proteinExistence type="predicted"/>
<feature type="transmembrane region" description="Helical" evidence="1">
    <location>
        <begin position="89"/>
        <end position="105"/>
    </location>
</feature>
<dbReference type="STRING" id="1236220.SAMN04488112_11766"/>
<evidence type="ECO:0008006" key="4">
    <source>
        <dbReference type="Google" id="ProtNLM"/>
    </source>
</evidence>
<organism evidence="2 3">
    <name type="scientific">Melghirimyces thermohalophilus</name>
    <dbReference type="NCBI Taxonomy" id="1236220"/>
    <lineage>
        <taxon>Bacteria</taxon>
        <taxon>Bacillati</taxon>
        <taxon>Bacillota</taxon>
        <taxon>Bacilli</taxon>
        <taxon>Bacillales</taxon>
        <taxon>Thermoactinomycetaceae</taxon>
        <taxon>Melghirimyces</taxon>
    </lineage>
</organism>
<protein>
    <recommendedName>
        <fullName evidence="4">Voltage-dependent anion channel</fullName>
    </recommendedName>
</protein>
<dbReference type="OrthoDB" id="2734473at2"/>
<feature type="transmembrane region" description="Helical" evidence="1">
    <location>
        <begin position="58"/>
        <end position="77"/>
    </location>
</feature>
<keyword evidence="1" id="KW-1133">Transmembrane helix</keyword>
<feature type="transmembrane region" description="Helical" evidence="1">
    <location>
        <begin position="359"/>
        <end position="380"/>
    </location>
</feature>
<gene>
    <name evidence="2" type="ORF">SAMN04488112_11766</name>
</gene>
<evidence type="ECO:0000313" key="3">
    <source>
        <dbReference type="Proteomes" id="UP000199387"/>
    </source>
</evidence>
<dbReference type="RefSeq" id="WP_091571735.1">
    <property type="nucleotide sequence ID" value="NZ_FMZA01000017.1"/>
</dbReference>
<evidence type="ECO:0000256" key="1">
    <source>
        <dbReference type="SAM" id="Phobius"/>
    </source>
</evidence>
<dbReference type="Gene3D" id="1.50.10.150">
    <property type="entry name" value="Voltage-dependent anion channel"/>
    <property type="match status" value="1"/>
</dbReference>
<dbReference type="Proteomes" id="UP000199387">
    <property type="component" value="Unassembled WGS sequence"/>
</dbReference>
<feature type="transmembrane region" description="Helical" evidence="1">
    <location>
        <begin position="7"/>
        <end position="27"/>
    </location>
</feature>